<feature type="compositionally biased region" description="Basic and acidic residues" evidence="1">
    <location>
        <begin position="179"/>
        <end position="192"/>
    </location>
</feature>
<evidence type="ECO:0000313" key="2">
    <source>
        <dbReference type="EMBL" id="KAG5649036.1"/>
    </source>
</evidence>
<feature type="compositionally biased region" description="Polar residues" evidence="1">
    <location>
        <begin position="60"/>
        <end position="71"/>
    </location>
</feature>
<keyword evidence="3" id="KW-1185">Reference proteome</keyword>
<comment type="caution">
    <text evidence="2">The sequence shown here is derived from an EMBL/GenBank/DDBJ whole genome shotgun (WGS) entry which is preliminary data.</text>
</comment>
<evidence type="ECO:0000313" key="3">
    <source>
        <dbReference type="Proteomes" id="UP000775547"/>
    </source>
</evidence>
<dbReference type="OrthoDB" id="3013796at2759"/>
<gene>
    <name evidence="2" type="ORF">DXG03_000385</name>
</gene>
<feature type="region of interest" description="Disordered" evidence="1">
    <location>
        <begin position="99"/>
        <end position="120"/>
    </location>
</feature>
<name>A0A9P7KIU6_9AGAR</name>
<evidence type="ECO:0000256" key="1">
    <source>
        <dbReference type="SAM" id="MobiDB-lite"/>
    </source>
</evidence>
<dbReference type="Proteomes" id="UP000775547">
    <property type="component" value="Unassembled WGS sequence"/>
</dbReference>
<dbReference type="AlphaFoldDB" id="A0A9P7KIU6"/>
<feature type="compositionally biased region" description="Polar residues" evidence="1">
    <location>
        <begin position="40"/>
        <end position="51"/>
    </location>
</feature>
<dbReference type="EMBL" id="JABCKV010000001">
    <property type="protein sequence ID" value="KAG5649036.1"/>
    <property type="molecule type" value="Genomic_DNA"/>
</dbReference>
<reference evidence="2" key="2">
    <citation type="submission" date="2021-10" db="EMBL/GenBank/DDBJ databases">
        <title>Phylogenomics reveals ancestral predisposition of the termite-cultivated fungus Termitomyces towards a domesticated lifestyle.</title>
        <authorList>
            <person name="Auxier B."/>
            <person name="Grum-Grzhimaylo A."/>
            <person name="Cardenas M.E."/>
            <person name="Lodge J.D."/>
            <person name="Laessoe T."/>
            <person name="Pedersen O."/>
            <person name="Smith M.E."/>
            <person name="Kuyper T.W."/>
            <person name="Franco-Molano E.A."/>
            <person name="Baroni T.J."/>
            <person name="Aanen D.K."/>
        </authorList>
    </citation>
    <scope>NUCLEOTIDE SEQUENCE</scope>
    <source>
        <strain evidence="2">AP01</strain>
        <tissue evidence="2">Mycelium</tissue>
    </source>
</reference>
<sequence>MIRLHMIENRAKIEKQIFLGRQFIRKTIRKRVALPEPQSMLLQTPNATPSPSFDPRIPARSNSPPQTNSDHPLSVDTDAEVAFSRGSRWFFKRGYANPSPSTASGVATPNDVPAPDPLRSPAIRRKWTNELLSQSIGAASSSTHLLPTVPQYTSRPSASFISRLRTKSFPNLTMPFSSDPKRLSRESIDVADHNWSSDSSSEDDLNTEDRRQMRFSSSYLSDPQDGSDPPSEEY</sequence>
<reference evidence="2" key="1">
    <citation type="submission" date="2020-07" db="EMBL/GenBank/DDBJ databases">
        <authorList>
            <person name="Nieuwenhuis M."/>
            <person name="Van De Peppel L.J.J."/>
        </authorList>
    </citation>
    <scope>NUCLEOTIDE SEQUENCE</scope>
    <source>
        <strain evidence="2">AP01</strain>
        <tissue evidence="2">Mycelium</tissue>
    </source>
</reference>
<protein>
    <submittedName>
        <fullName evidence="2">Uncharacterized protein</fullName>
    </submittedName>
</protein>
<proteinExistence type="predicted"/>
<feature type="region of interest" description="Disordered" evidence="1">
    <location>
        <begin position="171"/>
        <end position="234"/>
    </location>
</feature>
<organism evidence="2 3">
    <name type="scientific">Asterophora parasitica</name>
    <dbReference type="NCBI Taxonomy" id="117018"/>
    <lineage>
        <taxon>Eukaryota</taxon>
        <taxon>Fungi</taxon>
        <taxon>Dikarya</taxon>
        <taxon>Basidiomycota</taxon>
        <taxon>Agaricomycotina</taxon>
        <taxon>Agaricomycetes</taxon>
        <taxon>Agaricomycetidae</taxon>
        <taxon>Agaricales</taxon>
        <taxon>Tricholomatineae</taxon>
        <taxon>Lyophyllaceae</taxon>
        <taxon>Asterophora</taxon>
    </lineage>
</organism>
<feature type="region of interest" description="Disordered" evidence="1">
    <location>
        <begin position="36"/>
        <end position="77"/>
    </location>
</feature>
<accession>A0A9P7KIU6</accession>